<evidence type="ECO:0000313" key="3">
    <source>
        <dbReference type="Proteomes" id="UP000317176"/>
    </source>
</evidence>
<dbReference type="Pfam" id="PF00583">
    <property type="entry name" value="Acetyltransf_1"/>
    <property type="match status" value="1"/>
</dbReference>
<keyword evidence="2" id="KW-0808">Transferase</keyword>
<proteinExistence type="predicted"/>
<dbReference type="InterPro" id="IPR000182">
    <property type="entry name" value="GNAT_dom"/>
</dbReference>
<evidence type="ECO:0000313" key="2">
    <source>
        <dbReference type="EMBL" id="TWH92988.1"/>
    </source>
</evidence>
<name>A0A562KC37_9BRAD</name>
<accession>A0A562KC37</accession>
<gene>
    <name evidence="2" type="ORF">IQ17_07077</name>
</gene>
<dbReference type="EMBL" id="VLKL01000046">
    <property type="protein sequence ID" value="TWH92988.1"/>
    <property type="molecule type" value="Genomic_DNA"/>
</dbReference>
<feature type="domain" description="N-acetyltransferase" evidence="1">
    <location>
        <begin position="12"/>
        <end position="159"/>
    </location>
</feature>
<dbReference type="CDD" id="cd04301">
    <property type="entry name" value="NAT_SF"/>
    <property type="match status" value="1"/>
</dbReference>
<dbReference type="AlphaFoldDB" id="A0A562KC37"/>
<dbReference type="InterPro" id="IPR016181">
    <property type="entry name" value="Acyl_CoA_acyltransferase"/>
</dbReference>
<dbReference type="Proteomes" id="UP000317176">
    <property type="component" value="Unassembled WGS sequence"/>
</dbReference>
<keyword evidence="3" id="KW-1185">Reference proteome</keyword>
<dbReference type="PROSITE" id="PS51186">
    <property type="entry name" value="GNAT"/>
    <property type="match status" value="1"/>
</dbReference>
<sequence>MTRANVLLNGRQAATPLTTQESEALAFLIPLSHDYPGIEAWFRIKVVPGLRNESRILLRVERHGQLVGLAIGKREPGENKICTVRIAPSYFGRGIGVRLFDEVLRWLNDDKPHLTVSENRLPAFERIFDFYGFNLTSVQQGLYVPNTAEIAYNEHVAAEHRFGALANPPARYHALDEHF</sequence>
<protein>
    <submittedName>
        <fullName evidence="2">Acetyltransferase (GNAT) family protein</fullName>
    </submittedName>
</protein>
<comment type="caution">
    <text evidence="2">The sequence shown here is derived from an EMBL/GenBank/DDBJ whole genome shotgun (WGS) entry which is preliminary data.</text>
</comment>
<dbReference type="RefSeq" id="WP_231088562.1">
    <property type="nucleotide sequence ID" value="NZ_CP088014.1"/>
</dbReference>
<evidence type="ECO:0000259" key="1">
    <source>
        <dbReference type="PROSITE" id="PS51186"/>
    </source>
</evidence>
<reference evidence="2 3" key="1">
    <citation type="journal article" date="2015" name="Stand. Genomic Sci.">
        <title>Genomic Encyclopedia of Bacterial and Archaeal Type Strains, Phase III: the genomes of soil and plant-associated and newly described type strains.</title>
        <authorList>
            <person name="Whitman W.B."/>
            <person name="Woyke T."/>
            <person name="Klenk H.P."/>
            <person name="Zhou Y."/>
            <person name="Lilburn T.G."/>
            <person name="Beck B.J."/>
            <person name="De Vos P."/>
            <person name="Vandamme P."/>
            <person name="Eisen J.A."/>
            <person name="Garrity G."/>
            <person name="Hugenholtz P."/>
            <person name="Kyrpides N.C."/>
        </authorList>
    </citation>
    <scope>NUCLEOTIDE SEQUENCE [LARGE SCALE GENOMIC DNA]</scope>
    <source>
        <strain evidence="2 3">CGMCC 1.10947</strain>
    </source>
</reference>
<dbReference type="Gene3D" id="3.40.630.30">
    <property type="match status" value="1"/>
</dbReference>
<organism evidence="2 3">
    <name type="scientific">Bradyrhizobium daqingense</name>
    <dbReference type="NCBI Taxonomy" id="993502"/>
    <lineage>
        <taxon>Bacteria</taxon>
        <taxon>Pseudomonadati</taxon>
        <taxon>Pseudomonadota</taxon>
        <taxon>Alphaproteobacteria</taxon>
        <taxon>Hyphomicrobiales</taxon>
        <taxon>Nitrobacteraceae</taxon>
        <taxon>Bradyrhizobium</taxon>
    </lineage>
</organism>
<dbReference type="SUPFAM" id="SSF55729">
    <property type="entry name" value="Acyl-CoA N-acyltransferases (Nat)"/>
    <property type="match status" value="1"/>
</dbReference>
<dbReference type="GO" id="GO:0016747">
    <property type="term" value="F:acyltransferase activity, transferring groups other than amino-acyl groups"/>
    <property type="evidence" value="ECO:0007669"/>
    <property type="project" value="InterPro"/>
</dbReference>